<gene>
    <name evidence="3" type="ORF">NIES806_01920</name>
</gene>
<evidence type="ECO:0000313" key="3">
    <source>
        <dbReference type="EMBL" id="BAZ84012.1"/>
    </source>
</evidence>
<evidence type="ECO:0000256" key="1">
    <source>
        <dbReference type="ARBA" id="ARBA00023004"/>
    </source>
</evidence>
<evidence type="ECO:0000259" key="2">
    <source>
        <dbReference type="SMART" id="SM00899"/>
    </source>
</evidence>
<dbReference type="GO" id="GO:0046914">
    <property type="term" value="F:transition metal ion binding"/>
    <property type="evidence" value="ECO:0007669"/>
    <property type="project" value="InterPro"/>
</dbReference>
<dbReference type="KEGG" id="dcm:NIES806_01920"/>
<dbReference type="InterPro" id="IPR008988">
    <property type="entry name" value="Transcriptional_repressor_C"/>
</dbReference>
<dbReference type="InterPro" id="IPR007167">
    <property type="entry name" value="Fe-transptr_FeoA-like"/>
</dbReference>
<dbReference type="InterPro" id="IPR052713">
    <property type="entry name" value="FeoA"/>
</dbReference>
<dbReference type="PANTHER" id="PTHR42954">
    <property type="entry name" value="FE(2+) TRANSPORT PROTEIN A"/>
    <property type="match status" value="1"/>
</dbReference>
<organism evidence="3 4">
    <name type="scientific">Dolichospermum compactum NIES-806</name>
    <dbReference type="NCBI Taxonomy" id="1973481"/>
    <lineage>
        <taxon>Bacteria</taxon>
        <taxon>Bacillati</taxon>
        <taxon>Cyanobacteriota</taxon>
        <taxon>Cyanophyceae</taxon>
        <taxon>Nostocales</taxon>
        <taxon>Aphanizomenonaceae</taxon>
        <taxon>Dolichospermum</taxon>
        <taxon>Dolichospermum compactum</taxon>
    </lineage>
</organism>
<dbReference type="EMBL" id="AP018316">
    <property type="protein sequence ID" value="BAZ84012.1"/>
    <property type="molecule type" value="Genomic_DNA"/>
</dbReference>
<dbReference type="Proteomes" id="UP000218702">
    <property type="component" value="Chromosome"/>
</dbReference>
<dbReference type="Pfam" id="PF04023">
    <property type="entry name" value="FeoA"/>
    <property type="match status" value="1"/>
</dbReference>
<dbReference type="PANTHER" id="PTHR42954:SF2">
    <property type="entry name" value="FE(2+) TRANSPORT PROTEIN A"/>
    <property type="match status" value="1"/>
</dbReference>
<dbReference type="SUPFAM" id="SSF50037">
    <property type="entry name" value="C-terminal domain of transcriptional repressors"/>
    <property type="match status" value="1"/>
</dbReference>
<keyword evidence="1" id="KW-0408">Iron</keyword>
<keyword evidence="4" id="KW-1185">Reference proteome</keyword>
<dbReference type="OrthoDB" id="7916291at2"/>
<name>A0A1Z4UXL1_9CYAN</name>
<dbReference type="RefSeq" id="WP_096662871.1">
    <property type="nucleotide sequence ID" value="NZ_AP018316.1"/>
</dbReference>
<feature type="domain" description="Ferrous iron transporter FeoA-like" evidence="2">
    <location>
        <begin position="4"/>
        <end position="76"/>
    </location>
</feature>
<sequence>MVKNHLGLLQPGQIATISQLHSEPGLHQRLLAMGFRTGRQVVMLRRGWLSGPLHVRIGTTEVMLRCREAREIEVTNVSVKA</sequence>
<accession>A0A1Z4UXL1</accession>
<dbReference type="SMART" id="SM00899">
    <property type="entry name" value="FeoA"/>
    <property type="match status" value="1"/>
</dbReference>
<evidence type="ECO:0000313" key="4">
    <source>
        <dbReference type="Proteomes" id="UP000218702"/>
    </source>
</evidence>
<proteinExistence type="predicted"/>
<reference evidence="3 4" key="1">
    <citation type="submission" date="2017-06" db="EMBL/GenBank/DDBJ databases">
        <title>Genome sequencing of cyanobaciteial culture collection at National Institute for Environmental Studies (NIES).</title>
        <authorList>
            <person name="Hirose Y."/>
            <person name="Shimura Y."/>
            <person name="Fujisawa T."/>
            <person name="Nakamura Y."/>
            <person name="Kawachi M."/>
        </authorList>
    </citation>
    <scope>NUCLEOTIDE SEQUENCE [LARGE SCALE GENOMIC DNA]</scope>
    <source>
        <strain evidence="3 4">NIES-806</strain>
    </source>
</reference>
<dbReference type="Gene3D" id="2.30.30.90">
    <property type="match status" value="1"/>
</dbReference>
<protein>
    <submittedName>
        <fullName evidence="3">FeoA family protein</fullName>
    </submittedName>
</protein>
<dbReference type="AlphaFoldDB" id="A0A1Z4UXL1"/>
<dbReference type="InterPro" id="IPR038157">
    <property type="entry name" value="FeoA_core_dom"/>
</dbReference>